<dbReference type="Proteomes" id="UP001224359">
    <property type="component" value="Unassembled WGS sequence"/>
</dbReference>
<comment type="caution">
    <text evidence="2">The sequence shown here is derived from an EMBL/GenBank/DDBJ whole genome shotgun (WGS) entry which is preliminary data.</text>
</comment>
<proteinExistence type="predicted"/>
<keyword evidence="1" id="KW-0472">Membrane</keyword>
<organism evidence="2 3">
    <name type="scientific">Alkalibacillus salilacus</name>
    <dbReference type="NCBI Taxonomy" id="284582"/>
    <lineage>
        <taxon>Bacteria</taxon>
        <taxon>Bacillati</taxon>
        <taxon>Bacillota</taxon>
        <taxon>Bacilli</taxon>
        <taxon>Bacillales</taxon>
        <taxon>Bacillaceae</taxon>
        <taxon>Alkalibacillus</taxon>
    </lineage>
</organism>
<dbReference type="EMBL" id="JAUSTQ010000002">
    <property type="protein sequence ID" value="MDQ0158828.1"/>
    <property type="molecule type" value="Genomic_DNA"/>
</dbReference>
<gene>
    <name evidence="2" type="ORF">J2S77_000784</name>
</gene>
<sequence>MRERAYKKYFNNDELSRLKPRDVSELKQQETVVSFVYIWTFLLTFVSFIALVALAIWFNKYTIFLSIVLATPTLLLFIISYLATKGYIKKITELKGTIKE</sequence>
<dbReference type="RefSeq" id="WP_306974821.1">
    <property type="nucleotide sequence ID" value="NZ_JAUSTQ010000002.1"/>
</dbReference>
<name>A0ABT9VD07_9BACI</name>
<accession>A0ABT9VD07</accession>
<evidence type="ECO:0000256" key="1">
    <source>
        <dbReference type="SAM" id="Phobius"/>
    </source>
</evidence>
<keyword evidence="1" id="KW-1133">Transmembrane helix</keyword>
<keyword evidence="3" id="KW-1185">Reference proteome</keyword>
<feature type="transmembrane region" description="Helical" evidence="1">
    <location>
        <begin position="36"/>
        <end position="57"/>
    </location>
</feature>
<keyword evidence="1" id="KW-0812">Transmembrane</keyword>
<protein>
    <submittedName>
        <fullName evidence="2">Uncharacterized membrane protein (DUF485 family)</fullName>
    </submittedName>
</protein>
<evidence type="ECO:0000313" key="2">
    <source>
        <dbReference type="EMBL" id="MDQ0158828.1"/>
    </source>
</evidence>
<evidence type="ECO:0000313" key="3">
    <source>
        <dbReference type="Proteomes" id="UP001224359"/>
    </source>
</evidence>
<feature type="transmembrane region" description="Helical" evidence="1">
    <location>
        <begin position="63"/>
        <end position="83"/>
    </location>
</feature>
<reference evidence="2 3" key="1">
    <citation type="submission" date="2023-07" db="EMBL/GenBank/DDBJ databases">
        <title>Genomic Encyclopedia of Type Strains, Phase IV (KMG-IV): sequencing the most valuable type-strain genomes for metagenomic binning, comparative biology and taxonomic classification.</title>
        <authorList>
            <person name="Goeker M."/>
        </authorList>
    </citation>
    <scope>NUCLEOTIDE SEQUENCE [LARGE SCALE GENOMIC DNA]</scope>
    <source>
        <strain evidence="2 3">DSM 16460</strain>
    </source>
</reference>